<gene>
    <name evidence="11" type="ORF">NP596_20670</name>
</gene>
<feature type="region of interest" description="Disordered" evidence="10">
    <location>
        <begin position="439"/>
        <end position="462"/>
    </location>
</feature>
<comment type="similarity">
    <text evidence="2 9">Belongs to the cation transport ATPase (P-type) (TC 3.A.3) family. Type IB subfamily.</text>
</comment>
<dbReference type="NCBIfam" id="TIGR01494">
    <property type="entry name" value="ATPase_P-type"/>
    <property type="match status" value="1"/>
</dbReference>
<dbReference type="InterPro" id="IPR023299">
    <property type="entry name" value="ATPase_P-typ_cyto_dom_N"/>
</dbReference>
<keyword evidence="3" id="KW-0812">Transmembrane</keyword>
<dbReference type="SFLD" id="SFLDG00002">
    <property type="entry name" value="C1.7:_P-type_atpase_like"/>
    <property type="match status" value="1"/>
</dbReference>
<comment type="caution">
    <text evidence="11">The sequence shown here is derived from an EMBL/GenBank/DDBJ whole genome shotgun (WGS) entry which is preliminary data.</text>
</comment>
<dbReference type="InterPro" id="IPR051014">
    <property type="entry name" value="Cation_Transport_ATPase_IB"/>
</dbReference>
<dbReference type="Proteomes" id="UP001524586">
    <property type="component" value="Unassembled WGS sequence"/>
</dbReference>
<evidence type="ECO:0000256" key="6">
    <source>
        <dbReference type="ARBA" id="ARBA00023136"/>
    </source>
</evidence>
<sequence length="462" mass="49241">RGDKALSGTLVEEGRIRIYAEQVGRQAAAARIADLVEQSLTVKSETQLEASRLADKTVPLVLALAAATWLISRDSERVAAVLQADYSCALKLATPVAFKSAMYRAGHGNILVKGANALEHLAKADTFVFDKTGTLTSGALQVTDSIAFNHDYSPEDLINLAASVEEHYFHPMAQAVVEAAHSLNRHQHFQHQEVEFVVAHGVASVIDGQRIVVGSRHFIEDDEGIALDEYKDVLDKIHAEGKTILYIGFGGKLLGILVLTDTVRPNSAATVARLRALGVKRILMLTGDHYDRARLLAEELGLDDFHAGLLPHEKAKILEQLAAQGANIAFVGDGVNDAPALSGSHVGIAMHRGADVARLAADITLLEDNIARVADARALALATSKLIASNFKLTVGLNTGILSAAAFGWLNPVKASMLHNGSTIAILLRALLGGGMPPKAKIPANRTPRSLKRLTAPTQDPA</sequence>
<organism evidence="11 12">
    <name type="scientific">Methylomonas rivi</name>
    <dbReference type="NCBI Taxonomy" id="2952226"/>
    <lineage>
        <taxon>Bacteria</taxon>
        <taxon>Pseudomonadati</taxon>
        <taxon>Pseudomonadota</taxon>
        <taxon>Gammaproteobacteria</taxon>
        <taxon>Methylococcales</taxon>
        <taxon>Methylococcaceae</taxon>
        <taxon>Methylomonas</taxon>
    </lineage>
</organism>
<keyword evidence="4" id="KW-1278">Translocase</keyword>
<keyword evidence="9" id="KW-0479">Metal-binding</keyword>
<dbReference type="PROSITE" id="PS00154">
    <property type="entry name" value="ATPASE_E1_E2"/>
    <property type="match status" value="1"/>
</dbReference>
<evidence type="ECO:0000256" key="10">
    <source>
        <dbReference type="SAM" id="MobiDB-lite"/>
    </source>
</evidence>
<keyword evidence="5" id="KW-1133">Transmembrane helix</keyword>
<dbReference type="SFLD" id="SFLDF00027">
    <property type="entry name" value="p-type_atpase"/>
    <property type="match status" value="1"/>
</dbReference>
<dbReference type="InterPro" id="IPR044492">
    <property type="entry name" value="P_typ_ATPase_HD_dom"/>
</dbReference>
<protein>
    <recommendedName>
        <fullName evidence="7">P-type Zn(2+) transporter</fullName>
        <ecNumber evidence="7">7.2.2.12</ecNumber>
    </recommendedName>
</protein>
<evidence type="ECO:0000313" key="11">
    <source>
        <dbReference type="EMBL" id="MCQ8130881.1"/>
    </source>
</evidence>
<dbReference type="RefSeq" id="WP_256617276.1">
    <property type="nucleotide sequence ID" value="NZ_JANIBK010000250.1"/>
</dbReference>
<evidence type="ECO:0000256" key="7">
    <source>
        <dbReference type="ARBA" id="ARBA00039097"/>
    </source>
</evidence>
<dbReference type="InterPro" id="IPR023214">
    <property type="entry name" value="HAD_sf"/>
</dbReference>
<evidence type="ECO:0000313" key="12">
    <source>
        <dbReference type="Proteomes" id="UP001524586"/>
    </source>
</evidence>
<dbReference type="SUPFAM" id="SSF56784">
    <property type="entry name" value="HAD-like"/>
    <property type="match status" value="1"/>
</dbReference>
<dbReference type="InterPro" id="IPR001757">
    <property type="entry name" value="P_typ_ATPase"/>
</dbReference>
<keyword evidence="6" id="KW-0472">Membrane</keyword>
<evidence type="ECO:0000256" key="4">
    <source>
        <dbReference type="ARBA" id="ARBA00022967"/>
    </source>
</evidence>
<keyword evidence="9" id="KW-0547">Nucleotide-binding</keyword>
<dbReference type="PANTHER" id="PTHR48085">
    <property type="entry name" value="CADMIUM/ZINC-TRANSPORTING ATPASE HMA2-RELATED"/>
    <property type="match status" value="1"/>
</dbReference>
<dbReference type="NCBIfam" id="TIGR01525">
    <property type="entry name" value="ATPase-IB_hvy"/>
    <property type="match status" value="1"/>
</dbReference>
<accession>A0ABT1UCR2</accession>
<feature type="non-terminal residue" evidence="11">
    <location>
        <position position="1"/>
    </location>
</feature>
<dbReference type="SFLD" id="SFLDS00003">
    <property type="entry name" value="Haloacid_Dehalogenase"/>
    <property type="match status" value="1"/>
</dbReference>
<evidence type="ECO:0000256" key="1">
    <source>
        <dbReference type="ARBA" id="ARBA00004370"/>
    </source>
</evidence>
<evidence type="ECO:0000256" key="5">
    <source>
        <dbReference type="ARBA" id="ARBA00022989"/>
    </source>
</evidence>
<proteinExistence type="inferred from homology"/>
<comment type="catalytic activity">
    <reaction evidence="8">
        <text>Zn(2+)(in) + ATP + H2O = Zn(2+)(out) + ADP + phosphate + H(+)</text>
        <dbReference type="Rhea" id="RHEA:20621"/>
        <dbReference type="ChEBI" id="CHEBI:15377"/>
        <dbReference type="ChEBI" id="CHEBI:15378"/>
        <dbReference type="ChEBI" id="CHEBI:29105"/>
        <dbReference type="ChEBI" id="CHEBI:30616"/>
        <dbReference type="ChEBI" id="CHEBI:43474"/>
        <dbReference type="ChEBI" id="CHEBI:456216"/>
        <dbReference type="EC" id="7.2.2.12"/>
    </reaction>
</comment>
<dbReference type="InterPro" id="IPR036412">
    <property type="entry name" value="HAD-like_sf"/>
</dbReference>
<evidence type="ECO:0000256" key="3">
    <source>
        <dbReference type="ARBA" id="ARBA00022692"/>
    </source>
</evidence>
<keyword evidence="9" id="KW-0067">ATP-binding</keyword>
<evidence type="ECO:0000256" key="8">
    <source>
        <dbReference type="ARBA" id="ARBA00047308"/>
    </source>
</evidence>
<dbReference type="InterPro" id="IPR027256">
    <property type="entry name" value="P-typ_ATPase_IB"/>
</dbReference>
<dbReference type="Pfam" id="PF00702">
    <property type="entry name" value="Hydrolase"/>
    <property type="match status" value="1"/>
</dbReference>
<evidence type="ECO:0000256" key="2">
    <source>
        <dbReference type="ARBA" id="ARBA00006024"/>
    </source>
</evidence>
<evidence type="ECO:0000256" key="9">
    <source>
        <dbReference type="RuleBase" id="RU362081"/>
    </source>
</evidence>
<dbReference type="InterPro" id="IPR018303">
    <property type="entry name" value="ATPase_P-typ_P_site"/>
</dbReference>
<dbReference type="EMBL" id="JANIBK010000250">
    <property type="protein sequence ID" value="MCQ8130881.1"/>
    <property type="molecule type" value="Genomic_DNA"/>
</dbReference>
<reference evidence="11 12" key="1">
    <citation type="submission" date="2022-07" db="EMBL/GenBank/DDBJ databases">
        <title>Methylomonas rivi sp. nov., Methylomonas rosea sp. nov., Methylomonas aureus sp. nov. and Methylomonas subterranea sp. nov., four novel methanotrophs isolated from a freshwater creek and the deep terrestrial subsurface.</title>
        <authorList>
            <person name="Abin C."/>
            <person name="Sankaranarayanan K."/>
            <person name="Garner C."/>
            <person name="Sindelar R."/>
            <person name="Kotary K."/>
            <person name="Garner R."/>
            <person name="Barclay S."/>
            <person name="Lawson P."/>
            <person name="Krumholz L."/>
        </authorList>
    </citation>
    <scope>NUCLEOTIDE SEQUENCE [LARGE SCALE GENOMIC DNA]</scope>
    <source>
        <strain evidence="11 12">WSC-6</strain>
    </source>
</reference>
<dbReference type="Gene3D" id="3.40.50.1000">
    <property type="entry name" value="HAD superfamily/HAD-like"/>
    <property type="match status" value="1"/>
</dbReference>
<name>A0ABT1UCR2_9GAMM</name>
<keyword evidence="12" id="KW-1185">Reference proteome</keyword>
<dbReference type="PRINTS" id="PR00119">
    <property type="entry name" value="CATATPASE"/>
</dbReference>
<dbReference type="Gene3D" id="3.40.1110.10">
    <property type="entry name" value="Calcium-transporting ATPase, cytoplasmic domain N"/>
    <property type="match status" value="1"/>
</dbReference>
<dbReference type="EC" id="7.2.2.12" evidence="7"/>
<keyword evidence="9" id="KW-1003">Cell membrane</keyword>
<comment type="subcellular location">
    <subcellularLocation>
        <location evidence="9">Cell membrane</location>
    </subcellularLocation>
    <subcellularLocation>
        <location evidence="1">Membrane</location>
    </subcellularLocation>
</comment>
<dbReference type="PANTHER" id="PTHR48085:SF5">
    <property type="entry name" value="CADMIUM_ZINC-TRANSPORTING ATPASE HMA4-RELATED"/>
    <property type="match status" value="1"/>
</dbReference>